<dbReference type="GO" id="GO:0047617">
    <property type="term" value="F:fatty acyl-CoA hydrolase activity"/>
    <property type="evidence" value="ECO:0007669"/>
    <property type="project" value="InterPro"/>
</dbReference>
<protein>
    <recommendedName>
        <fullName evidence="3">Thioesterase domain-containing protein</fullName>
    </recommendedName>
</protein>
<gene>
    <name evidence="4" type="ORF">METZ01_LOCUS128973</name>
</gene>
<name>A0A381YGE4_9ZZZZ</name>
<dbReference type="EMBL" id="UINC01018181">
    <property type="protein sequence ID" value="SVA76119.1"/>
    <property type="molecule type" value="Genomic_DNA"/>
</dbReference>
<evidence type="ECO:0000313" key="4">
    <source>
        <dbReference type="EMBL" id="SVA76119.1"/>
    </source>
</evidence>
<dbReference type="Pfam" id="PF03061">
    <property type="entry name" value="4HBT"/>
    <property type="match status" value="1"/>
</dbReference>
<sequence>MIDINEYSEKMRNAPLFQGMGFQRVISLEEEGTAKFEFKAEERHCHSGNIVQGGYVTGWIDTTMAHAAMAKTNFGSNPLTLELKVSFLRSAHPGILTTSASVIKLGKTMAFLEGSLIDGEGNIVAKGSSTNRLIPR</sequence>
<dbReference type="Gene3D" id="3.10.129.10">
    <property type="entry name" value="Hotdog Thioesterase"/>
    <property type="match status" value="1"/>
</dbReference>
<accession>A0A381YGE4</accession>
<dbReference type="CDD" id="cd03443">
    <property type="entry name" value="PaaI_thioesterase"/>
    <property type="match status" value="1"/>
</dbReference>
<evidence type="ECO:0000256" key="1">
    <source>
        <dbReference type="ARBA" id="ARBA00008324"/>
    </source>
</evidence>
<dbReference type="PANTHER" id="PTHR21660:SF1">
    <property type="entry name" value="ACYL-COENZYME A THIOESTERASE 13"/>
    <property type="match status" value="1"/>
</dbReference>
<comment type="similarity">
    <text evidence="1">Belongs to the thioesterase PaaI family.</text>
</comment>
<dbReference type="InterPro" id="IPR003736">
    <property type="entry name" value="PAAI_dom"/>
</dbReference>
<organism evidence="4">
    <name type="scientific">marine metagenome</name>
    <dbReference type="NCBI Taxonomy" id="408172"/>
    <lineage>
        <taxon>unclassified sequences</taxon>
        <taxon>metagenomes</taxon>
        <taxon>ecological metagenomes</taxon>
    </lineage>
</organism>
<reference evidence="4" key="1">
    <citation type="submission" date="2018-05" db="EMBL/GenBank/DDBJ databases">
        <authorList>
            <person name="Lanie J.A."/>
            <person name="Ng W.-L."/>
            <person name="Kazmierczak K.M."/>
            <person name="Andrzejewski T.M."/>
            <person name="Davidsen T.M."/>
            <person name="Wayne K.J."/>
            <person name="Tettelin H."/>
            <person name="Glass J.I."/>
            <person name="Rusch D."/>
            <person name="Podicherti R."/>
            <person name="Tsui H.-C.T."/>
            <person name="Winkler M.E."/>
        </authorList>
    </citation>
    <scope>NUCLEOTIDE SEQUENCE</scope>
</reference>
<dbReference type="AlphaFoldDB" id="A0A381YGE4"/>
<evidence type="ECO:0000256" key="2">
    <source>
        <dbReference type="ARBA" id="ARBA00022801"/>
    </source>
</evidence>
<proteinExistence type="inferred from homology"/>
<dbReference type="NCBIfam" id="TIGR00369">
    <property type="entry name" value="unchar_dom_1"/>
    <property type="match status" value="1"/>
</dbReference>
<keyword evidence="2" id="KW-0378">Hydrolase</keyword>
<evidence type="ECO:0000259" key="3">
    <source>
        <dbReference type="Pfam" id="PF03061"/>
    </source>
</evidence>
<dbReference type="PANTHER" id="PTHR21660">
    <property type="entry name" value="THIOESTERASE SUPERFAMILY MEMBER-RELATED"/>
    <property type="match status" value="1"/>
</dbReference>
<dbReference type="InterPro" id="IPR006683">
    <property type="entry name" value="Thioestr_dom"/>
</dbReference>
<feature type="domain" description="Thioesterase" evidence="3">
    <location>
        <begin position="49"/>
        <end position="124"/>
    </location>
</feature>
<dbReference type="InterPro" id="IPR039298">
    <property type="entry name" value="ACOT13"/>
</dbReference>
<dbReference type="SUPFAM" id="SSF54637">
    <property type="entry name" value="Thioesterase/thiol ester dehydrase-isomerase"/>
    <property type="match status" value="1"/>
</dbReference>
<dbReference type="InterPro" id="IPR029069">
    <property type="entry name" value="HotDog_dom_sf"/>
</dbReference>